<reference evidence="2 3" key="1">
    <citation type="submission" date="2020-03" db="EMBL/GenBank/DDBJ databases">
        <title>Draft Genome Sequence of Cudoniella acicularis.</title>
        <authorList>
            <person name="Buettner E."/>
            <person name="Kellner H."/>
        </authorList>
    </citation>
    <scope>NUCLEOTIDE SEQUENCE [LARGE SCALE GENOMIC DNA]</scope>
    <source>
        <strain evidence="2 3">DSM 108380</strain>
    </source>
</reference>
<evidence type="ECO:0000313" key="3">
    <source>
        <dbReference type="Proteomes" id="UP000566819"/>
    </source>
</evidence>
<dbReference type="Proteomes" id="UP000566819">
    <property type="component" value="Unassembled WGS sequence"/>
</dbReference>
<keyword evidence="3" id="KW-1185">Reference proteome</keyword>
<feature type="region of interest" description="Disordered" evidence="1">
    <location>
        <begin position="105"/>
        <end position="182"/>
    </location>
</feature>
<protein>
    <submittedName>
        <fullName evidence="2">Uncharacterized protein</fullName>
    </submittedName>
</protein>
<evidence type="ECO:0000256" key="1">
    <source>
        <dbReference type="SAM" id="MobiDB-lite"/>
    </source>
</evidence>
<feature type="compositionally biased region" description="Polar residues" evidence="1">
    <location>
        <begin position="139"/>
        <end position="178"/>
    </location>
</feature>
<evidence type="ECO:0000313" key="2">
    <source>
        <dbReference type="EMBL" id="KAF4625367.1"/>
    </source>
</evidence>
<gene>
    <name evidence="2" type="ORF">G7Y89_g12803</name>
</gene>
<organism evidence="2 3">
    <name type="scientific">Cudoniella acicularis</name>
    <dbReference type="NCBI Taxonomy" id="354080"/>
    <lineage>
        <taxon>Eukaryota</taxon>
        <taxon>Fungi</taxon>
        <taxon>Dikarya</taxon>
        <taxon>Ascomycota</taxon>
        <taxon>Pezizomycotina</taxon>
        <taxon>Leotiomycetes</taxon>
        <taxon>Helotiales</taxon>
        <taxon>Tricladiaceae</taxon>
        <taxon>Cudoniella</taxon>
    </lineage>
</organism>
<dbReference type="AlphaFoldDB" id="A0A8H4R8I3"/>
<dbReference type="EMBL" id="JAAMPI010001398">
    <property type="protein sequence ID" value="KAF4625367.1"/>
    <property type="molecule type" value="Genomic_DNA"/>
</dbReference>
<comment type="caution">
    <text evidence="2">The sequence shown here is derived from an EMBL/GenBank/DDBJ whole genome shotgun (WGS) entry which is preliminary data.</text>
</comment>
<proteinExistence type="predicted"/>
<name>A0A8H4R8I3_9HELO</name>
<sequence length="194" mass="21177">MIKPMPRMNPTDKGSTNPFEGLILRSEVLPPDKEDFRFPIWNLGELAEQDALYGNSVTSTSEYAPLSELMEQLIDGTIPVGFHSSAPSLSCEDINAMHSQNICTPPPRFIIPTREDGKSTTKQPSTPYAPHLGPHERQNSMTDGLFSTSDPISTASQGNIPNQDINETCCPSRSSSPTDPELALKSGEAYDLII</sequence>
<accession>A0A8H4R8I3</accession>